<evidence type="ECO:0000313" key="3">
    <source>
        <dbReference type="Proteomes" id="UP000287519"/>
    </source>
</evidence>
<organism evidence="2 3">
    <name type="scientific">Rhodococcus wratislaviensis</name>
    <name type="common">Tsukamurella wratislaviensis</name>
    <dbReference type="NCBI Taxonomy" id="44752"/>
    <lineage>
        <taxon>Bacteria</taxon>
        <taxon>Bacillati</taxon>
        <taxon>Actinomycetota</taxon>
        <taxon>Actinomycetes</taxon>
        <taxon>Mycobacteriales</taxon>
        <taxon>Nocardiaceae</taxon>
        <taxon>Rhodococcus</taxon>
    </lineage>
</organism>
<keyword evidence="3" id="KW-1185">Reference proteome</keyword>
<evidence type="ECO:0000256" key="1">
    <source>
        <dbReference type="SAM" id="MobiDB-lite"/>
    </source>
</evidence>
<name>A0A402CF92_RHOWR</name>
<accession>A0A402CF92</accession>
<gene>
    <name evidence="2" type="ORF">Rhow_006245</name>
</gene>
<dbReference type="AlphaFoldDB" id="A0A402CF92"/>
<dbReference type="RefSeq" id="WP_225858321.1">
    <property type="nucleotide sequence ID" value="NZ_BHYM01000054.1"/>
</dbReference>
<evidence type="ECO:0000313" key="2">
    <source>
        <dbReference type="EMBL" id="GCE42306.1"/>
    </source>
</evidence>
<reference evidence="2 3" key="1">
    <citation type="submission" date="2018-11" db="EMBL/GenBank/DDBJ databases">
        <title>Microbial catabolism of amino acid.</title>
        <authorList>
            <person name="Hibi M."/>
            <person name="Ogawa J."/>
        </authorList>
    </citation>
    <scope>NUCLEOTIDE SEQUENCE [LARGE SCALE GENOMIC DNA]</scope>
    <source>
        <strain evidence="2 3">C31-06</strain>
    </source>
</reference>
<feature type="region of interest" description="Disordered" evidence="1">
    <location>
        <begin position="18"/>
        <end position="38"/>
    </location>
</feature>
<sequence length="120" mass="13120">MTTSCAIRPAPRLRHATLSDQLAREDAAEDAQRLSPDDRTTCPLHRRWIHQCVASPVHVNAITRHRWCRRCALPLTVTVDEVTRTVTMVCPACGDGGSPATARLVVACRASLGFAPVSTY</sequence>
<protein>
    <submittedName>
        <fullName evidence="2">Uncharacterized protein</fullName>
    </submittedName>
</protein>
<feature type="compositionally biased region" description="Basic and acidic residues" evidence="1">
    <location>
        <begin position="22"/>
        <end position="38"/>
    </location>
</feature>
<proteinExistence type="predicted"/>
<dbReference type="Proteomes" id="UP000287519">
    <property type="component" value="Unassembled WGS sequence"/>
</dbReference>
<dbReference type="EMBL" id="BHYM01000054">
    <property type="protein sequence ID" value="GCE42306.1"/>
    <property type="molecule type" value="Genomic_DNA"/>
</dbReference>
<comment type="caution">
    <text evidence="2">The sequence shown here is derived from an EMBL/GenBank/DDBJ whole genome shotgun (WGS) entry which is preliminary data.</text>
</comment>